<feature type="compositionally biased region" description="Polar residues" evidence="1">
    <location>
        <begin position="285"/>
        <end position="307"/>
    </location>
</feature>
<evidence type="ECO:0000256" key="1">
    <source>
        <dbReference type="SAM" id="MobiDB-lite"/>
    </source>
</evidence>
<feature type="compositionally biased region" description="Gly residues" evidence="1">
    <location>
        <begin position="372"/>
        <end position="390"/>
    </location>
</feature>
<dbReference type="InterPro" id="IPR038332">
    <property type="entry name" value="PPE_sf"/>
</dbReference>
<evidence type="ECO:0000313" key="3">
    <source>
        <dbReference type="Proteomes" id="UP000565711"/>
    </source>
</evidence>
<keyword evidence="3" id="KW-1185">Reference proteome</keyword>
<feature type="region of interest" description="Disordered" evidence="1">
    <location>
        <begin position="209"/>
        <end position="407"/>
    </location>
</feature>
<dbReference type="Gene3D" id="1.20.1260.20">
    <property type="entry name" value="PPE superfamily"/>
    <property type="match status" value="1"/>
</dbReference>
<feature type="compositionally biased region" description="Low complexity" evidence="1">
    <location>
        <begin position="361"/>
        <end position="371"/>
    </location>
</feature>
<dbReference type="Proteomes" id="UP000565711">
    <property type="component" value="Unassembled WGS sequence"/>
</dbReference>
<accession>A0A846Y1R0</accession>
<gene>
    <name evidence="2" type="ORF">HGA08_09885</name>
</gene>
<organism evidence="2 3">
    <name type="scientific">Nocardia vermiculata</name>
    <dbReference type="NCBI Taxonomy" id="257274"/>
    <lineage>
        <taxon>Bacteria</taxon>
        <taxon>Bacillati</taxon>
        <taxon>Actinomycetota</taxon>
        <taxon>Actinomycetes</taxon>
        <taxon>Mycobacteriales</taxon>
        <taxon>Nocardiaceae</taxon>
        <taxon>Nocardia</taxon>
    </lineage>
</organism>
<feature type="region of interest" description="Disordered" evidence="1">
    <location>
        <begin position="422"/>
        <end position="446"/>
    </location>
</feature>
<protein>
    <recommendedName>
        <fullName evidence="4">PPE domain-containing protein</fullName>
    </recommendedName>
</protein>
<evidence type="ECO:0000313" key="2">
    <source>
        <dbReference type="EMBL" id="NKY50519.1"/>
    </source>
</evidence>
<reference evidence="2 3" key="1">
    <citation type="submission" date="2020-04" db="EMBL/GenBank/DDBJ databases">
        <title>MicrobeNet Type strains.</title>
        <authorList>
            <person name="Nicholson A.C."/>
        </authorList>
    </citation>
    <scope>NUCLEOTIDE SEQUENCE [LARGE SCALE GENOMIC DNA]</scope>
    <source>
        <strain evidence="2 3">JCM 12354</strain>
    </source>
</reference>
<dbReference type="AlphaFoldDB" id="A0A846Y1R0"/>
<name>A0A846Y1R0_9NOCA</name>
<feature type="compositionally biased region" description="Basic and acidic residues" evidence="1">
    <location>
        <begin position="392"/>
        <end position="407"/>
    </location>
</feature>
<feature type="compositionally biased region" description="Low complexity" evidence="1">
    <location>
        <begin position="233"/>
        <end position="253"/>
    </location>
</feature>
<dbReference type="RefSeq" id="WP_157102860.1">
    <property type="nucleotide sequence ID" value="NZ_JAAXOP010000004.1"/>
</dbReference>
<sequence>MGNEDQTGLGALLGELIGVNPEAAQNLDDAGQAQRGAEELQQDLTHQGTDPSYINELEHWDGLSHQDIYDKAQGFKPATMHTHGQAWQDIAASVGGGLFGLNLSIHKELSNGFQGQFASAAQDAAQKFIQQATGVQDVVSIVSTRIHAAAYGAEAAKLAVPAPGQRTNIGAGGLADLLPGAPTPAQEIENCRQAEEQRQLAITAMRNNYNPTYQPAGERVPTFVPVDSPGDAGPNSSDSGGTNSSNSGPTTPGQSTSPNGEQKPGDEQKPGQNEGADPDKAEQTDPASTSPAGQGNQNSTPGSSLPGSETRPAGVDSTSAAGLGGGPGSSLGPSGGPGGLSGSNAGQAGGPGRSVPGVLGSGNPAAAAALGGRPGQPGLGGMPGMGGLGGARRSEDSEKEHTTPDYLIRDREDELIGYIDPQVPGAIGENIPAAQFRRDEGEGRRR</sequence>
<feature type="compositionally biased region" description="Gly residues" evidence="1">
    <location>
        <begin position="322"/>
        <end position="352"/>
    </location>
</feature>
<dbReference type="EMBL" id="JAAXOP010000004">
    <property type="protein sequence ID" value="NKY50519.1"/>
    <property type="molecule type" value="Genomic_DNA"/>
</dbReference>
<evidence type="ECO:0008006" key="4">
    <source>
        <dbReference type="Google" id="ProtNLM"/>
    </source>
</evidence>
<proteinExistence type="predicted"/>
<feature type="compositionally biased region" description="Basic and acidic residues" evidence="1">
    <location>
        <begin position="436"/>
        <end position="446"/>
    </location>
</feature>
<comment type="caution">
    <text evidence="2">The sequence shown here is derived from an EMBL/GenBank/DDBJ whole genome shotgun (WGS) entry which is preliminary data.</text>
</comment>